<evidence type="ECO:0000313" key="4">
    <source>
        <dbReference type="Proteomes" id="UP000220836"/>
    </source>
</evidence>
<feature type="domain" description="HTH lysR-type" evidence="2">
    <location>
        <begin position="6"/>
        <end position="63"/>
    </location>
</feature>
<reference evidence="3 4" key="1">
    <citation type="submission" date="2017-05" db="EMBL/GenBank/DDBJ databases">
        <authorList>
            <person name="Song R."/>
            <person name="Chenine A.L."/>
            <person name="Ruprecht R.M."/>
        </authorList>
    </citation>
    <scope>NUCLEOTIDE SEQUENCE [LARGE SCALE GENOMIC DNA]</scope>
    <source>
        <strain evidence="3 4">CECT 8663</strain>
    </source>
</reference>
<dbReference type="Pfam" id="PF00126">
    <property type="entry name" value="HTH_1"/>
    <property type="match status" value="1"/>
</dbReference>
<dbReference type="PANTHER" id="PTHR30537">
    <property type="entry name" value="HTH-TYPE TRANSCRIPTIONAL REGULATOR"/>
    <property type="match status" value="1"/>
</dbReference>
<evidence type="ECO:0000256" key="1">
    <source>
        <dbReference type="ARBA" id="ARBA00009437"/>
    </source>
</evidence>
<dbReference type="GO" id="GO:0003700">
    <property type="term" value="F:DNA-binding transcription factor activity"/>
    <property type="evidence" value="ECO:0007669"/>
    <property type="project" value="InterPro"/>
</dbReference>
<keyword evidence="3" id="KW-0238">DNA-binding</keyword>
<comment type="similarity">
    <text evidence="1">Belongs to the LysR transcriptional regulatory family.</text>
</comment>
<proteinExistence type="inferred from homology"/>
<dbReference type="GO" id="GO:0006351">
    <property type="term" value="P:DNA-templated transcription"/>
    <property type="evidence" value="ECO:0007669"/>
    <property type="project" value="TreeGrafter"/>
</dbReference>
<keyword evidence="4" id="KW-1185">Reference proteome</keyword>
<accession>A0A238K2H2</accession>
<dbReference type="AlphaFoldDB" id="A0A238K2H2"/>
<dbReference type="InterPro" id="IPR036388">
    <property type="entry name" value="WH-like_DNA-bd_sf"/>
</dbReference>
<dbReference type="PROSITE" id="PS50931">
    <property type="entry name" value="HTH_LYSR"/>
    <property type="match status" value="1"/>
</dbReference>
<dbReference type="Proteomes" id="UP000220836">
    <property type="component" value="Unassembled WGS sequence"/>
</dbReference>
<organism evidence="3 4">
    <name type="scientific">Pelagimonas varians</name>
    <dbReference type="NCBI Taxonomy" id="696760"/>
    <lineage>
        <taxon>Bacteria</taxon>
        <taxon>Pseudomonadati</taxon>
        <taxon>Pseudomonadota</taxon>
        <taxon>Alphaproteobacteria</taxon>
        <taxon>Rhodobacterales</taxon>
        <taxon>Roseobacteraceae</taxon>
        <taxon>Pelagimonas</taxon>
    </lineage>
</organism>
<dbReference type="OrthoDB" id="9796526at2"/>
<dbReference type="RefSeq" id="WP_097803256.1">
    <property type="nucleotide sequence ID" value="NZ_FXYH01000002.1"/>
</dbReference>
<dbReference type="PANTHER" id="PTHR30537:SF3">
    <property type="entry name" value="TRANSCRIPTIONAL REGULATORY PROTEIN"/>
    <property type="match status" value="1"/>
</dbReference>
<dbReference type="GO" id="GO:0043565">
    <property type="term" value="F:sequence-specific DNA binding"/>
    <property type="evidence" value="ECO:0007669"/>
    <property type="project" value="TreeGrafter"/>
</dbReference>
<dbReference type="EMBL" id="FXYH01000002">
    <property type="protein sequence ID" value="SMX36156.1"/>
    <property type="molecule type" value="Genomic_DNA"/>
</dbReference>
<dbReference type="SUPFAM" id="SSF46785">
    <property type="entry name" value="Winged helix' DNA-binding domain"/>
    <property type="match status" value="1"/>
</dbReference>
<dbReference type="InterPro" id="IPR000847">
    <property type="entry name" value="LysR_HTH_N"/>
</dbReference>
<gene>
    <name evidence="3" type="ORF">PEV8663_00718</name>
</gene>
<dbReference type="InterPro" id="IPR036390">
    <property type="entry name" value="WH_DNA-bd_sf"/>
</dbReference>
<dbReference type="InterPro" id="IPR058163">
    <property type="entry name" value="LysR-type_TF_proteobact-type"/>
</dbReference>
<protein>
    <submittedName>
        <fullName evidence="3">DNA-binding transcriptional activator TdcA</fullName>
    </submittedName>
</protein>
<evidence type="ECO:0000313" key="3">
    <source>
        <dbReference type="EMBL" id="SMX36156.1"/>
    </source>
</evidence>
<name>A0A238K2H2_9RHOB</name>
<evidence type="ECO:0000259" key="2">
    <source>
        <dbReference type="PROSITE" id="PS50931"/>
    </source>
</evidence>
<dbReference type="SUPFAM" id="SSF53850">
    <property type="entry name" value="Periplasmic binding protein-like II"/>
    <property type="match status" value="1"/>
</dbReference>
<sequence>MNESLPSFTDLALFLEVADCGSLTAASKRTNVPLPTLSRRMTSLERETGRALFRRGKSGYRVTADGEALAEQLAGLRVMRRSVDRWMQQGAGPAPVRITAGIWTSRHLARTLTYAANVSWVPIFLPSDALLDLPRRAADIGLRNAPPEHPWLARQKLRRIDYAIYAVGPQISGFVGLPNAAGLTASQRWLHNHHGDDVRVTAANPRLCLDLALNGFGKIVLPCFAGDAEPELTRQSDLIAGLSHDEWLVSHHQARNDPAIRDAITALQAALSPT</sequence>
<dbReference type="Gene3D" id="1.10.10.10">
    <property type="entry name" value="Winged helix-like DNA-binding domain superfamily/Winged helix DNA-binding domain"/>
    <property type="match status" value="1"/>
</dbReference>